<dbReference type="InterPro" id="IPR038262">
    <property type="entry name" value="Nitr_red_bet_C_sf"/>
</dbReference>
<keyword evidence="4" id="KW-0813">Transport</keyword>
<keyword evidence="12" id="KW-0560">Oxidoreductase</keyword>
<comment type="subcellular location">
    <subcellularLocation>
        <location evidence="3">Cell envelope</location>
    </subcellularLocation>
</comment>
<dbReference type="PANTHER" id="PTHR43518:SF1">
    <property type="entry name" value="RESPIRATORY NITRATE REDUCTASE 1 BETA CHAIN"/>
    <property type="match status" value="1"/>
</dbReference>
<evidence type="ECO:0000256" key="5">
    <source>
        <dbReference type="ARBA" id="ARBA00022485"/>
    </source>
</evidence>
<comment type="cofactor">
    <cofactor evidence="2">
        <name>[4Fe-4S] cluster</name>
        <dbReference type="ChEBI" id="CHEBI:49883"/>
    </cofactor>
</comment>
<evidence type="ECO:0000256" key="3">
    <source>
        <dbReference type="ARBA" id="ARBA00004196"/>
    </source>
</evidence>
<reference evidence="12 13" key="1">
    <citation type="submission" date="2020-07" db="EMBL/GenBank/DDBJ databases">
        <authorList>
            <person name="Criscuolo A."/>
        </authorList>
    </citation>
    <scope>NUCLEOTIDE SEQUENCE [LARGE SCALE GENOMIC DNA]</scope>
    <source>
        <strain evidence="13">CIP 111030</strain>
    </source>
</reference>
<feature type="domain" description="4Fe-4S ferredoxin-type" evidence="11">
    <location>
        <begin position="208"/>
        <end position="237"/>
    </location>
</feature>
<dbReference type="SUPFAM" id="SSF54862">
    <property type="entry name" value="4Fe-4S ferredoxins"/>
    <property type="match status" value="1"/>
</dbReference>
<dbReference type="Gene3D" id="3.30.70.20">
    <property type="match status" value="3"/>
</dbReference>
<comment type="cofactor">
    <cofactor evidence="1">
        <name>[3Fe-4S] cluster</name>
        <dbReference type="ChEBI" id="CHEBI:21137"/>
    </cofactor>
</comment>
<keyword evidence="9" id="KW-0408">Iron</keyword>
<feature type="domain" description="4Fe-4S ferredoxin-type" evidence="11">
    <location>
        <begin position="175"/>
        <end position="206"/>
    </location>
</feature>
<proteinExistence type="predicted"/>
<protein>
    <submittedName>
        <fullName evidence="12">Respiratory nitrate reductase 1 beta chain</fullName>
        <ecNumber evidence="12">1.7.5.1</ecNumber>
    </submittedName>
</protein>
<sequence>MKIKAQVAMVLNLDKCIGCHTCSVTCKNTWTNRPGAEYMWFNNVETRPGMGYPHRWEDQEKYKGGWVLGKNGKLELKSGTKMSKIALGKIFYNPDMPELKDYYEPWTYNYSHLTTAKSGEHSPVARAESVITGEKMDLEWGPNWDDQLAGGHITGPKDPNIQKIEEEIMFNYEQTFMTYLPRLCEHCLNPSCVASCPSGAMYKRDEDGIVLVDQDACRGWRYCMTGCPYKKVYFNWQTNKAEKCHFCFPRVEAGIPTVCSETCTGRMRYLGVLLYDADKVLEAATVENPKDLYQSQLDLFLDPNDPEVIAQAEKDGISYEWIKAAQNSPVYKLAIEYKLAFPLHPEYRTLPMVWYCPPLSPIMNLFEGKDSIKNPDLIFPAIEEMRTPLEYLANMLTAGDVEPVKKSLQRMAMMRSYMRAISAGKDYDLSRLDRVGMTPEAVKQMYRLLAIAKYEDRFVIPTSHKEGYMDPYRAQGSEGYGTSQLFGADCDGCMPVTPGKSTKDIYQDNFYGGIWRD</sequence>
<dbReference type="EMBL" id="CAJEWE010000004">
    <property type="protein sequence ID" value="CAD2072200.1"/>
    <property type="molecule type" value="Genomic_DNA"/>
</dbReference>
<organism evidence="12 13">
    <name type="scientific">Phocicoccus schoeneichii</name>
    <dbReference type="NCBI Taxonomy" id="1812261"/>
    <lineage>
        <taxon>Bacteria</taxon>
        <taxon>Bacillati</taxon>
        <taxon>Bacillota</taxon>
        <taxon>Bacilli</taxon>
        <taxon>Bacillales</taxon>
        <taxon>Salinicoccaceae</taxon>
        <taxon>Phocicoccus</taxon>
    </lineage>
</organism>
<dbReference type="CDD" id="cd10557">
    <property type="entry name" value="NarH_beta-like"/>
    <property type="match status" value="1"/>
</dbReference>
<dbReference type="RefSeq" id="WP_186084685.1">
    <property type="nucleotide sequence ID" value="NZ_BMDB01000003.1"/>
</dbReference>
<keyword evidence="6" id="KW-0479">Metal-binding</keyword>
<dbReference type="FunFam" id="3.30.70.20:FF:000005">
    <property type="entry name" value="Respiratory nitrate reductase beta subunit"/>
    <property type="match status" value="1"/>
</dbReference>
<dbReference type="GO" id="GO:0016020">
    <property type="term" value="C:membrane"/>
    <property type="evidence" value="ECO:0007669"/>
    <property type="project" value="TreeGrafter"/>
</dbReference>
<dbReference type="GO" id="GO:0160182">
    <property type="term" value="F:nitrate reductase (quinone) activity"/>
    <property type="evidence" value="ECO:0007669"/>
    <property type="project" value="UniProtKB-EC"/>
</dbReference>
<keyword evidence="10" id="KW-0411">Iron-sulfur</keyword>
<keyword evidence="5" id="KW-0004">4Fe-4S</keyword>
<dbReference type="Proteomes" id="UP000521032">
    <property type="component" value="Unassembled WGS sequence"/>
</dbReference>
<dbReference type="NCBIfam" id="TIGR01660">
    <property type="entry name" value="narH"/>
    <property type="match status" value="1"/>
</dbReference>
<dbReference type="InterPro" id="IPR017896">
    <property type="entry name" value="4Fe4S_Fe-S-bd"/>
</dbReference>
<name>A0A6V7R4B0_9BACL</name>
<evidence type="ECO:0000256" key="8">
    <source>
        <dbReference type="ARBA" id="ARBA00022982"/>
    </source>
</evidence>
<dbReference type="GO" id="GO:0030313">
    <property type="term" value="C:cell envelope"/>
    <property type="evidence" value="ECO:0007669"/>
    <property type="project" value="UniProtKB-SubCell"/>
</dbReference>
<dbReference type="InterPro" id="IPR006547">
    <property type="entry name" value="NO3_Rdtase_bsu"/>
</dbReference>
<dbReference type="Pfam" id="PF14711">
    <property type="entry name" value="Nitr_red_bet_C"/>
    <property type="match status" value="1"/>
</dbReference>
<keyword evidence="7" id="KW-0677">Repeat</keyword>
<keyword evidence="8" id="KW-0249">Electron transport</keyword>
<evidence type="ECO:0000313" key="13">
    <source>
        <dbReference type="Proteomes" id="UP000521032"/>
    </source>
</evidence>
<dbReference type="AlphaFoldDB" id="A0A6V7R4B0"/>
<evidence type="ECO:0000256" key="4">
    <source>
        <dbReference type="ARBA" id="ARBA00022448"/>
    </source>
</evidence>
<evidence type="ECO:0000256" key="7">
    <source>
        <dbReference type="ARBA" id="ARBA00022737"/>
    </source>
</evidence>
<comment type="caution">
    <text evidence="12">The sequence shown here is derived from an EMBL/GenBank/DDBJ whole genome shotgun (WGS) entry which is preliminary data.</text>
</comment>
<dbReference type="GO" id="GO:0009055">
    <property type="term" value="F:electron transfer activity"/>
    <property type="evidence" value="ECO:0007669"/>
    <property type="project" value="TreeGrafter"/>
</dbReference>
<evidence type="ECO:0000256" key="1">
    <source>
        <dbReference type="ARBA" id="ARBA00001927"/>
    </source>
</evidence>
<evidence type="ECO:0000256" key="6">
    <source>
        <dbReference type="ARBA" id="ARBA00022723"/>
    </source>
</evidence>
<evidence type="ECO:0000259" key="11">
    <source>
        <dbReference type="PROSITE" id="PS51379"/>
    </source>
</evidence>
<dbReference type="FunFam" id="3.30.70.20:FF:000008">
    <property type="entry name" value="Respiratory nitrate reductase beta subunit"/>
    <property type="match status" value="1"/>
</dbReference>
<dbReference type="FunFam" id="3.30.70.20:FF:000010">
    <property type="entry name" value="Respiratory nitrate reductase beta subunit"/>
    <property type="match status" value="1"/>
</dbReference>
<gene>
    <name evidence="12" type="primary">narH</name>
    <name evidence="12" type="ORF">JEOSCH030_00213</name>
</gene>
<dbReference type="GO" id="GO:0009325">
    <property type="term" value="C:nitrate reductase complex"/>
    <property type="evidence" value="ECO:0007669"/>
    <property type="project" value="InterPro"/>
</dbReference>
<dbReference type="GO" id="GO:0009061">
    <property type="term" value="P:anaerobic respiration"/>
    <property type="evidence" value="ECO:0007669"/>
    <property type="project" value="TreeGrafter"/>
</dbReference>
<dbReference type="GO" id="GO:0046872">
    <property type="term" value="F:metal ion binding"/>
    <property type="evidence" value="ECO:0007669"/>
    <property type="project" value="UniProtKB-KW"/>
</dbReference>
<dbReference type="GO" id="GO:0051539">
    <property type="term" value="F:4 iron, 4 sulfur cluster binding"/>
    <property type="evidence" value="ECO:0007669"/>
    <property type="project" value="UniProtKB-KW"/>
</dbReference>
<dbReference type="InterPro" id="IPR029263">
    <property type="entry name" value="Nitr_red_bet_C"/>
</dbReference>
<dbReference type="PROSITE" id="PS51379">
    <property type="entry name" value="4FE4S_FER_2"/>
    <property type="match status" value="3"/>
</dbReference>
<dbReference type="Gene3D" id="1.10.3650.10">
    <property type="entry name" value="nitrate reductase domain like"/>
    <property type="match status" value="1"/>
</dbReference>
<feature type="domain" description="4Fe-4S ferredoxin-type" evidence="11">
    <location>
        <begin position="7"/>
        <end position="36"/>
    </location>
</feature>
<dbReference type="EC" id="1.7.5.1" evidence="12"/>
<dbReference type="GO" id="GO:0042126">
    <property type="term" value="P:nitrate metabolic process"/>
    <property type="evidence" value="ECO:0007669"/>
    <property type="project" value="InterPro"/>
</dbReference>
<keyword evidence="13" id="KW-1185">Reference proteome</keyword>
<evidence type="ECO:0000256" key="2">
    <source>
        <dbReference type="ARBA" id="ARBA00001966"/>
    </source>
</evidence>
<evidence type="ECO:0000256" key="10">
    <source>
        <dbReference type="ARBA" id="ARBA00023014"/>
    </source>
</evidence>
<evidence type="ECO:0000313" key="12">
    <source>
        <dbReference type="EMBL" id="CAD2072200.1"/>
    </source>
</evidence>
<dbReference type="Pfam" id="PF13247">
    <property type="entry name" value="Fer4_11"/>
    <property type="match status" value="1"/>
</dbReference>
<evidence type="ECO:0000256" key="9">
    <source>
        <dbReference type="ARBA" id="ARBA00023004"/>
    </source>
</evidence>
<dbReference type="PANTHER" id="PTHR43518">
    <property type="entry name" value="NITRATE REDUCTASE BETA SUBUNIT"/>
    <property type="match status" value="1"/>
</dbReference>
<accession>A0A6V7R4B0</accession>